<dbReference type="AlphaFoldDB" id="A0A1Q9DS94"/>
<evidence type="ECO:0000313" key="2">
    <source>
        <dbReference type="EMBL" id="OLP98039.1"/>
    </source>
</evidence>
<feature type="region of interest" description="Disordered" evidence="1">
    <location>
        <begin position="1"/>
        <end position="21"/>
    </location>
</feature>
<gene>
    <name evidence="2" type="ORF">AK812_SmicGene19529</name>
</gene>
<organism evidence="2 3">
    <name type="scientific">Symbiodinium microadriaticum</name>
    <name type="common">Dinoflagellate</name>
    <name type="synonym">Zooxanthella microadriatica</name>
    <dbReference type="NCBI Taxonomy" id="2951"/>
    <lineage>
        <taxon>Eukaryota</taxon>
        <taxon>Sar</taxon>
        <taxon>Alveolata</taxon>
        <taxon>Dinophyceae</taxon>
        <taxon>Suessiales</taxon>
        <taxon>Symbiodiniaceae</taxon>
        <taxon>Symbiodinium</taxon>
    </lineage>
</organism>
<evidence type="ECO:0000256" key="1">
    <source>
        <dbReference type="SAM" id="MobiDB-lite"/>
    </source>
</evidence>
<dbReference type="EMBL" id="LSRX01000410">
    <property type="protein sequence ID" value="OLP98039.1"/>
    <property type="molecule type" value="Genomic_DNA"/>
</dbReference>
<dbReference type="OrthoDB" id="10460644at2759"/>
<keyword evidence="3" id="KW-1185">Reference proteome</keyword>
<sequence length="304" mass="33720">MAPHGIRLTARSAKPPIATSKRAPRGIRLTAWSVKLQTARSKRAPHGIRLTASAKPPIARSKMRGRIEAANCKTEEGTAWHSADGVEWEAANCDGVKMEWYSAGGVEFQPEDGTRAWRLADGAECEGTKIETKDTVLPSPSGARKRCLTVKPEGDMEARLDRWERDRSSRHGRVGLSFKGLNSSNALQQFFDRYKGIGAVKNQDWCYITHKTSAGVRLTLVTPLVYGWRFEGKVCDDEMMAKKKSAATAFTQDEHVLRMAEMLAPIMNVLKDQVFEECEGLRGRDIAKYAKNSPSVTAEAARRV</sequence>
<reference evidence="2 3" key="1">
    <citation type="submission" date="2016-02" db="EMBL/GenBank/DDBJ databases">
        <title>Genome analysis of coral dinoflagellate symbionts highlights evolutionary adaptations to a symbiotic lifestyle.</title>
        <authorList>
            <person name="Aranda M."/>
            <person name="Li Y."/>
            <person name="Liew Y.J."/>
            <person name="Baumgarten S."/>
            <person name="Simakov O."/>
            <person name="Wilson M."/>
            <person name="Piel J."/>
            <person name="Ashoor H."/>
            <person name="Bougouffa S."/>
            <person name="Bajic V.B."/>
            <person name="Ryu T."/>
            <person name="Ravasi T."/>
            <person name="Bayer T."/>
            <person name="Micklem G."/>
            <person name="Kim H."/>
            <person name="Bhak J."/>
            <person name="Lajeunesse T.C."/>
            <person name="Voolstra C.R."/>
        </authorList>
    </citation>
    <scope>NUCLEOTIDE SEQUENCE [LARGE SCALE GENOMIC DNA]</scope>
    <source>
        <strain evidence="2 3">CCMP2467</strain>
    </source>
</reference>
<protein>
    <submittedName>
        <fullName evidence="2">Uncharacterized protein</fullName>
    </submittedName>
</protein>
<proteinExistence type="predicted"/>
<accession>A0A1Q9DS94</accession>
<dbReference type="Proteomes" id="UP000186817">
    <property type="component" value="Unassembled WGS sequence"/>
</dbReference>
<evidence type="ECO:0000313" key="3">
    <source>
        <dbReference type="Proteomes" id="UP000186817"/>
    </source>
</evidence>
<name>A0A1Q9DS94_SYMMI</name>
<comment type="caution">
    <text evidence="2">The sequence shown here is derived from an EMBL/GenBank/DDBJ whole genome shotgun (WGS) entry which is preliminary data.</text>
</comment>